<reference evidence="1" key="1">
    <citation type="journal article" date="2023" name="J. Hazard. Mater.">
        <title>Anaerobic biodegradation of pyrene and benzo[a]pyrene by a new sulfate-reducing Desulforamulus aquiferis strain DSA.</title>
        <authorList>
            <person name="Zhang Z."/>
            <person name="Sun J."/>
            <person name="Gong X."/>
            <person name="Wang C."/>
            <person name="Wang H."/>
        </authorList>
    </citation>
    <scope>NUCLEOTIDE SEQUENCE</scope>
    <source>
        <strain evidence="1">DSA</strain>
    </source>
</reference>
<sequence>MPNLFPTLPVVPTSELEQSKVQVKFGKSYAFDFNAGDFVQTPTGKIAVVDDLESYIQWCRKALLTPRYRHLIYSRNYGSEFEELIGRGLTRAAIESEIMRITTETLMVDPRTASVHSFFFEHREDAVYFSCSVSTVRGDIFTIDSLAKGVV</sequence>
<comment type="caution">
    <text evidence="1">The sequence shown here is derived from an EMBL/GenBank/DDBJ whole genome shotgun (WGS) entry which is preliminary data.</text>
</comment>
<dbReference type="SUPFAM" id="SSF160719">
    <property type="entry name" value="gpW/gp25-like"/>
    <property type="match status" value="1"/>
</dbReference>
<dbReference type="RefSeq" id="WP_304542662.1">
    <property type="nucleotide sequence ID" value="NZ_JARPTC010000014.1"/>
</dbReference>
<dbReference type="EMBL" id="JARPTC010000014">
    <property type="protein sequence ID" value="MDO7787516.1"/>
    <property type="molecule type" value="Genomic_DNA"/>
</dbReference>
<protein>
    <submittedName>
        <fullName evidence="1">DUF2634 domain-containing protein</fullName>
    </submittedName>
</protein>
<reference evidence="1" key="2">
    <citation type="submission" date="2023-03" db="EMBL/GenBank/DDBJ databases">
        <authorList>
            <person name="Zhang Z."/>
        </authorList>
    </citation>
    <scope>NUCLEOTIDE SEQUENCE</scope>
    <source>
        <strain evidence="1">DSA</strain>
    </source>
</reference>
<dbReference type="AlphaFoldDB" id="A0AAW7ZDQ6"/>
<evidence type="ECO:0000313" key="2">
    <source>
        <dbReference type="Proteomes" id="UP001172911"/>
    </source>
</evidence>
<gene>
    <name evidence="1" type="ORF">P6N53_09820</name>
</gene>
<dbReference type="Proteomes" id="UP001172911">
    <property type="component" value="Unassembled WGS sequence"/>
</dbReference>
<keyword evidence="2" id="KW-1185">Reference proteome</keyword>
<name>A0AAW7ZDQ6_9FIRM</name>
<dbReference type="InterPro" id="IPR020288">
    <property type="entry name" value="Sheath_initiator"/>
</dbReference>
<proteinExistence type="predicted"/>
<dbReference type="Pfam" id="PF10934">
    <property type="entry name" value="Sheath_initiator"/>
    <property type="match status" value="1"/>
</dbReference>
<organism evidence="1 2">
    <name type="scientific">Desulforamulus aquiferis</name>
    <dbReference type="NCBI Taxonomy" id="1397668"/>
    <lineage>
        <taxon>Bacteria</taxon>
        <taxon>Bacillati</taxon>
        <taxon>Bacillota</taxon>
        <taxon>Clostridia</taxon>
        <taxon>Eubacteriales</taxon>
        <taxon>Peptococcaceae</taxon>
        <taxon>Desulforamulus</taxon>
    </lineage>
</organism>
<accession>A0AAW7ZDQ6</accession>
<evidence type="ECO:0000313" key="1">
    <source>
        <dbReference type="EMBL" id="MDO7787516.1"/>
    </source>
</evidence>